<name>D9QQQ5_ACEAZ</name>
<evidence type="ECO:0000313" key="2">
    <source>
        <dbReference type="Proteomes" id="UP000001661"/>
    </source>
</evidence>
<dbReference type="Proteomes" id="UP000001661">
    <property type="component" value="Chromosome"/>
</dbReference>
<keyword evidence="2" id="KW-1185">Reference proteome</keyword>
<protein>
    <submittedName>
        <fullName evidence="1">Uncharacterized protein</fullName>
    </submittedName>
</protein>
<dbReference type="RefSeq" id="WP_013278292.1">
    <property type="nucleotide sequence ID" value="NC_014378.1"/>
</dbReference>
<dbReference type="STRING" id="574087.Acear_1333"/>
<accession>D9QQQ5</accession>
<sequence length="167" mass="19916">MFLMKDCRISECYKKNLLITLGKLAINNYPSIILEYNHQLSGELKNLMTTVINDLQICRQLKTRISKLQTELNSSSYDNKRNNNRIQAYKDSLELKKKRLKHLRTDNYEQLAKIGEEFFKNRLLNHDRKFSNVYSQLEDELFQGGCIKDYKNTYINKYINKVVNFIF</sequence>
<organism evidence="1 2">
    <name type="scientific">Acetohalobium arabaticum (strain ATCC 49924 / DSM 5501 / Z-7288)</name>
    <dbReference type="NCBI Taxonomy" id="574087"/>
    <lineage>
        <taxon>Bacteria</taxon>
        <taxon>Bacillati</taxon>
        <taxon>Bacillota</taxon>
        <taxon>Clostridia</taxon>
        <taxon>Halanaerobiales</taxon>
        <taxon>Halobacteroidaceae</taxon>
        <taxon>Acetohalobium</taxon>
    </lineage>
</organism>
<evidence type="ECO:0000313" key="1">
    <source>
        <dbReference type="EMBL" id="ADL12846.1"/>
    </source>
</evidence>
<dbReference type="EMBL" id="CP002105">
    <property type="protein sequence ID" value="ADL12846.1"/>
    <property type="molecule type" value="Genomic_DNA"/>
</dbReference>
<dbReference type="HOGENOM" id="CLU_1590989_0_0_9"/>
<gene>
    <name evidence="1" type="ordered locus">Acear_1333</name>
</gene>
<reference evidence="1 2" key="1">
    <citation type="journal article" date="2010" name="Stand. Genomic Sci.">
        <title>Complete genome sequence of Acetohalobium arabaticum type strain (Z-7288).</title>
        <authorList>
            <person name="Sikorski J."/>
            <person name="Lapidus A."/>
            <person name="Chertkov O."/>
            <person name="Lucas S."/>
            <person name="Copeland A."/>
            <person name="Glavina Del Rio T."/>
            <person name="Nolan M."/>
            <person name="Tice H."/>
            <person name="Cheng J.F."/>
            <person name="Han C."/>
            <person name="Brambilla E."/>
            <person name="Pitluck S."/>
            <person name="Liolios K."/>
            <person name="Ivanova N."/>
            <person name="Mavromatis K."/>
            <person name="Mikhailova N."/>
            <person name="Pati A."/>
            <person name="Bruce D."/>
            <person name="Detter C."/>
            <person name="Tapia R."/>
            <person name="Goodwin L."/>
            <person name="Chen A."/>
            <person name="Palaniappan K."/>
            <person name="Land M."/>
            <person name="Hauser L."/>
            <person name="Chang Y.J."/>
            <person name="Jeffries C.D."/>
            <person name="Rohde M."/>
            <person name="Goker M."/>
            <person name="Spring S."/>
            <person name="Woyke T."/>
            <person name="Bristow J."/>
            <person name="Eisen J.A."/>
            <person name="Markowitz V."/>
            <person name="Hugenholtz P."/>
            <person name="Kyrpides N.C."/>
            <person name="Klenk H.P."/>
        </authorList>
    </citation>
    <scope>NUCLEOTIDE SEQUENCE [LARGE SCALE GENOMIC DNA]</scope>
    <source>
        <strain evidence="2">ATCC 49924 / DSM 5501 / Z-7288</strain>
    </source>
</reference>
<dbReference type="AlphaFoldDB" id="D9QQQ5"/>
<dbReference type="KEGG" id="aar:Acear_1333"/>
<proteinExistence type="predicted"/>
<dbReference type="OrthoDB" id="2111946at2"/>